<gene>
    <name evidence="1" type="ORF">EZS28_045624</name>
</gene>
<sequence>IHRMMLISFMVQTLFLFSIVLQVIVSLISPYEVSQLHLHQSGFGDLLKVEVDDQQLLLLGFYIIEDDDDGDSDKDSYYYYSFKDQVSDNEVQQVRLSNPGKFYVLLFKVYELHLFGQIIHFHCFISLFTLRNILNVLLTVIKLFESSRLEYFSPDQLILDLASKHCFIHQGWRKCCLLCERLLLELFGGLTYRLVLLQLFEPEVRPVLVYCVVFQIILIVVYQSRGVDLQLNLHYSVHSLNLHPKLLFFFSYLFPNLTIDKLTS</sequence>
<dbReference type="EMBL" id="SNRW01029268">
    <property type="protein sequence ID" value="KAA6358849.1"/>
    <property type="molecule type" value="Genomic_DNA"/>
</dbReference>
<evidence type="ECO:0000313" key="2">
    <source>
        <dbReference type="Proteomes" id="UP000324800"/>
    </source>
</evidence>
<proteinExistence type="predicted"/>
<comment type="caution">
    <text evidence="1">The sequence shown here is derived from an EMBL/GenBank/DDBJ whole genome shotgun (WGS) entry which is preliminary data.</text>
</comment>
<reference evidence="1 2" key="1">
    <citation type="submission" date="2019-03" db="EMBL/GenBank/DDBJ databases">
        <title>Single cell metagenomics reveals metabolic interactions within the superorganism composed of flagellate Streblomastix strix and complex community of Bacteroidetes bacteria on its surface.</title>
        <authorList>
            <person name="Treitli S.C."/>
            <person name="Kolisko M."/>
            <person name="Husnik F."/>
            <person name="Keeling P."/>
            <person name="Hampl V."/>
        </authorList>
    </citation>
    <scope>NUCLEOTIDE SEQUENCE [LARGE SCALE GENOMIC DNA]</scope>
    <source>
        <strain evidence="1">ST1C</strain>
    </source>
</reference>
<dbReference type="Proteomes" id="UP000324800">
    <property type="component" value="Unassembled WGS sequence"/>
</dbReference>
<evidence type="ECO:0000313" key="1">
    <source>
        <dbReference type="EMBL" id="KAA6358849.1"/>
    </source>
</evidence>
<organism evidence="1 2">
    <name type="scientific">Streblomastix strix</name>
    <dbReference type="NCBI Taxonomy" id="222440"/>
    <lineage>
        <taxon>Eukaryota</taxon>
        <taxon>Metamonada</taxon>
        <taxon>Preaxostyla</taxon>
        <taxon>Oxymonadida</taxon>
        <taxon>Streblomastigidae</taxon>
        <taxon>Streblomastix</taxon>
    </lineage>
</organism>
<dbReference type="AlphaFoldDB" id="A0A5J4TLM2"/>
<protein>
    <submittedName>
        <fullName evidence="1">Uncharacterized protein</fullName>
    </submittedName>
</protein>
<feature type="non-terminal residue" evidence="1">
    <location>
        <position position="1"/>
    </location>
</feature>
<name>A0A5J4TLM2_9EUKA</name>
<accession>A0A5J4TLM2</accession>